<reference evidence="3 4" key="1">
    <citation type="submission" date="2018-12" db="EMBL/GenBank/DDBJ databases">
        <title>Draft genome sequence of Embleya hyalina NBRC 13850T.</title>
        <authorList>
            <person name="Komaki H."/>
            <person name="Hosoyama A."/>
            <person name="Kimura A."/>
            <person name="Ichikawa N."/>
            <person name="Tamura T."/>
        </authorList>
    </citation>
    <scope>NUCLEOTIDE SEQUENCE [LARGE SCALE GENOMIC DNA]</scope>
    <source>
        <strain evidence="3 4">NBRC 13850</strain>
    </source>
</reference>
<dbReference type="EMBL" id="BIFH01000022">
    <property type="protein sequence ID" value="GCD97070.1"/>
    <property type="molecule type" value="Genomic_DNA"/>
</dbReference>
<dbReference type="InterPro" id="IPR025410">
    <property type="entry name" value="Lant_dehyd"/>
</dbReference>
<dbReference type="Proteomes" id="UP000286931">
    <property type="component" value="Unassembled WGS sequence"/>
</dbReference>
<evidence type="ECO:0000313" key="3">
    <source>
        <dbReference type="EMBL" id="GCD97070.1"/>
    </source>
</evidence>
<evidence type="ECO:0000259" key="2">
    <source>
        <dbReference type="Pfam" id="PF13575"/>
    </source>
</evidence>
<name>A0A401YR36_9ACTN</name>
<dbReference type="PRINTS" id="PR01950">
    <property type="entry name" value="LANCSUPER"/>
</dbReference>
<evidence type="ECO:0000313" key="4">
    <source>
        <dbReference type="Proteomes" id="UP000286931"/>
    </source>
</evidence>
<dbReference type="NCBIfam" id="TIGR03897">
    <property type="entry name" value="lanti_2_LanM"/>
    <property type="match status" value="1"/>
</dbReference>
<dbReference type="SUPFAM" id="SSF158745">
    <property type="entry name" value="LanC-like"/>
    <property type="match status" value="1"/>
</dbReference>
<keyword evidence="4" id="KW-1185">Reference proteome</keyword>
<dbReference type="GO" id="GO:0005975">
    <property type="term" value="P:carbohydrate metabolic process"/>
    <property type="evidence" value="ECO:0007669"/>
    <property type="project" value="InterPro"/>
</dbReference>
<feature type="domain" description="Lantibiotic biosynthesis protein dehydration" evidence="2">
    <location>
        <begin position="158"/>
        <end position="527"/>
    </location>
</feature>
<dbReference type="GO" id="GO:0046872">
    <property type="term" value="F:metal ion binding"/>
    <property type="evidence" value="ECO:0007669"/>
    <property type="project" value="UniProtKB-KW"/>
</dbReference>
<feature type="binding site" evidence="1">
    <location>
        <position position="926"/>
    </location>
    <ligand>
        <name>Zn(2+)</name>
        <dbReference type="ChEBI" id="CHEBI:29105"/>
    </ligand>
</feature>
<dbReference type="GO" id="GO:0031179">
    <property type="term" value="P:peptide modification"/>
    <property type="evidence" value="ECO:0007669"/>
    <property type="project" value="InterPro"/>
</dbReference>
<sequence length="1010" mass="109358">MNSSATYYPELDDAEFDEVIAPLARFDEQIVGPLRAHETDAASETPSDGTRATVEEWIGRPEEYPFQRIVKGVAAAVARADPVGPFRELFGDPRVILEQLLERTEARLREVYIRPLVVAVNHARRGGLLRGADPAERYAYFVEQAGRGRLEDWTGLEFPVLRAVTRTLLRTEADSFRELCGRLRADREAIGSTFGIDPTDVIVSCGFSAGDTHHHGRSVCLLAFGSGRRLAYKPRDVSCEAAYAVLVDALNDRLGTSLVAARVLDRDGYGYVAYVEAADVSDRAAEFMYESGELAAVMYLLNARDMHLENIVATRRGPVPIDLETILHPERNHVGPTAQIRGNAHETIGQSVYGIGILPLVLSGKGEDGGHVDLGFLGDQGRGDMPLKTMRFEDAFTDRVRLSLETQAVGERPTVVGDLSERETHALGERMASGFTRVCRAVMADREGWNDLLHRTMSGVRIRYIHNPTMLYGQLLRMASGAGAMDDESAYLAVLKRIAIPSTTSAPEIVRSELRQLAERDVPYFIVAATDVILRDGDGAAVVAAFPEPPIDLARAKATNLTEFVLSEQLRLVHSAFSCRFPDNHLAAADNDPDEGWPHTASARRSPGYSGDALASLVTRLCDHLVATAMPDRFDDLPPTWIGPLASARADRPWPPGVLGFDLYTGRVGPALALAAAGRALDNPNHRDLATRVFSATADLLAGDTYDVRAVRQAGLSAYTGLPGTLFALAAAGRILGRDEWTTVAQRAVPAVLDHVRDQSPAEASLDVIGGLAGVLSCVAAIGGPDRDASITTVACALAEALPGDDGHRPVLDQSGCGHGVGGVVEALSRAYPRVAPDRRHVVEAALSRLIDRLRVFHDPKEDDWFSNVATPSTFSTGWCHGAAGIALALSAYHTVSGDDSVARLRDTAVATMKRRGFGRNLTWCHGDLGNHDILSTLAAGDASLRDDVARIERTWLRPDVVVRKIEDRTSRYAHTNSLMVGSAGIVVHLVNRLDRGMRISPITVTVEGR</sequence>
<accession>A0A401YR36</accession>
<dbReference type="Gene3D" id="1.50.10.10">
    <property type="match status" value="1"/>
</dbReference>
<dbReference type="InterPro" id="IPR017146">
    <property type="entry name" value="Lanti_2_LanM"/>
</dbReference>
<keyword evidence="1" id="KW-0479">Metal-binding</keyword>
<dbReference type="InterPro" id="IPR012341">
    <property type="entry name" value="6hp_glycosidase-like_sf"/>
</dbReference>
<dbReference type="CDD" id="cd04792">
    <property type="entry name" value="LanM-like"/>
    <property type="match status" value="1"/>
</dbReference>
<feature type="binding site" evidence="1">
    <location>
        <position position="925"/>
    </location>
    <ligand>
        <name>Zn(2+)</name>
        <dbReference type="ChEBI" id="CHEBI:29105"/>
    </ligand>
</feature>
<dbReference type="AlphaFoldDB" id="A0A401YR36"/>
<dbReference type="OrthoDB" id="9148343at2"/>
<dbReference type="RefSeq" id="WP_126639083.1">
    <property type="nucleotide sequence ID" value="NZ_BIFH01000022.1"/>
</dbReference>
<keyword evidence="1" id="KW-0862">Zinc</keyword>
<gene>
    <name evidence="3" type="ORF">EHYA_04757</name>
</gene>
<protein>
    <submittedName>
        <fullName evidence="3">Lanthionine synthetase</fullName>
    </submittedName>
</protein>
<comment type="caution">
    <text evidence="3">The sequence shown here is derived from an EMBL/GenBank/DDBJ whole genome shotgun (WGS) entry which is preliminary data.</text>
</comment>
<feature type="binding site" evidence="1">
    <location>
        <position position="880"/>
    </location>
    <ligand>
        <name>Zn(2+)</name>
        <dbReference type="ChEBI" id="CHEBI:29105"/>
    </ligand>
</feature>
<dbReference type="SMART" id="SM01260">
    <property type="entry name" value="LANC_like"/>
    <property type="match status" value="1"/>
</dbReference>
<evidence type="ECO:0000256" key="1">
    <source>
        <dbReference type="PIRSR" id="PIRSR607822-1"/>
    </source>
</evidence>
<dbReference type="PIRSF" id="PIRSF037228">
    <property type="entry name" value="Lant_mod_RumM"/>
    <property type="match status" value="1"/>
</dbReference>
<dbReference type="Pfam" id="PF13575">
    <property type="entry name" value="DUF4135"/>
    <property type="match status" value="1"/>
</dbReference>
<organism evidence="3 4">
    <name type="scientific">Embleya hyalina</name>
    <dbReference type="NCBI Taxonomy" id="516124"/>
    <lineage>
        <taxon>Bacteria</taxon>
        <taxon>Bacillati</taxon>
        <taxon>Actinomycetota</taxon>
        <taxon>Actinomycetes</taxon>
        <taxon>Kitasatosporales</taxon>
        <taxon>Streptomycetaceae</taxon>
        <taxon>Embleya</taxon>
    </lineage>
</organism>
<proteinExistence type="predicted"/>
<dbReference type="InterPro" id="IPR007822">
    <property type="entry name" value="LANC-like"/>
</dbReference>
<dbReference type="Pfam" id="PF05147">
    <property type="entry name" value="LANC_like"/>
    <property type="match status" value="1"/>
</dbReference>